<organism evidence="6 7">
    <name type="scientific">Chryseolinea lacunae</name>
    <dbReference type="NCBI Taxonomy" id="2801331"/>
    <lineage>
        <taxon>Bacteria</taxon>
        <taxon>Pseudomonadati</taxon>
        <taxon>Bacteroidota</taxon>
        <taxon>Cytophagia</taxon>
        <taxon>Cytophagales</taxon>
        <taxon>Fulvivirgaceae</taxon>
        <taxon>Chryseolinea</taxon>
    </lineage>
</organism>
<keyword evidence="7" id="KW-1185">Reference proteome</keyword>
<evidence type="ECO:0000256" key="2">
    <source>
        <dbReference type="ARBA" id="ARBA00023295"/>
    </source>
</evidence>
<keyword evidence="4" id="KW-0732">Signal</keyword>
<gene>
    <name evidence="6" type="ORF">JI741_25050</name>
</gene>
<dbReference type="Pfam" id="PF00150">
    <property type="entry name" value="Cellulase"/>
    <property type="match status" value="1"/>
</dbReference>
<dbReference type="InterPro" id="IPR017853">
    <property type="entry name" value="GH"/>
</dbReference>
<dbReference type="SUPFAM" id="SSF51445">
    <property type="entry name" value="(Trans)glycosidases"/>
    <property type="match status" value="1"/>
</dbReference>
<evidence type="ECO:0000256" key="1">
    <source>
        <dbReference type="ARBA" id="ARBA00022801"/>
    </source>
</evidence>
<comment type="caution">
    <text evidence="6">The sequence shown here is derived from an EMBL/GenBank/DDBJ whole genome shotgun (WGS) entry which is preliminary data.</text>
</comment>
<feature type="domain" description="Glycoside hydrolase family 5" evidence="5">
    <location>
        <begin position="175"/>
        <end position="326"/>
    </location>
</feature>
<accession>A0ABS1KYI6</accession>
<keyword evidence="1 3" id="KW-0378">Hydrolase</keyword>
<keyword evidence="2 3" id="KW-0326">Glycosidase</keyword>
<feature type="chain" id="PRO_5046030730" evidence="4">
    <location>
        <begin position="24"/>
        <end position="378"/>
    </location>
</feature>
<evidence type="ECO:0000313" key="6">
    <source>
        <dbReference type="EMBL" id="MBL0744526.1"/>
    </source>
</evidence>
<name>A0ABS1KYI6_9BACT</name>
<comment type="similarity">
    <text evidence="3">Belongs to the glycosyl hydrolase 5 (cellulase A) family.</text>
</comment>
<evidence type="ECO:0000256" key="3">
    <source>
        <dbReference type="RuleBase" id="RU361153"/>
    </source>
</evidence>
<dbReference type="InterPro" id="IPR001547">
    <property type="entry name" value="Glyco_hydro_5"/>
</dbReference>
<dbReference type="PROSITE" id="PS51257">
    <property type="entry name" value="PROKAR_LIPOPROTEIN"/>
    <property type="match status" value="1"/>
</dbReference>
<dbReference type="Gene3D" id="3.20.20.80">
    <property type="entry name" value="Glycosidases"/>
    <property type="match status" value="1"/>
</dbReference>
<evidence type="ECO:0000313" key="7">
    <source>
        <dbReference type="Proteomes" id="UP000613030"/>
    </source>
</evidence>
<feature type="signal peptide" evidence="4">
    <location>
        <begin position="1"/>
        <end position="23"/>
    </location>
</feature>
<dbReference type="Proteomes" id="UP000613030">
    <property type="component" value="Unassembled WGS sequence"/>
</dbReference>
<reference evidence="6 7" key="1">
    <citation type="submission" date="2021-01" db="EMBL/GenBank/DDBJ databases">
        <title>Chryseolinea sp. Jin1 Genome sequencing and assembly.</title>
        <authorList>
            <person name="Kim I."/>
        </authorList>
    </citation>
    <scope>NUCLEOTIDE SEQUENCE [LARGE SCALE GENOMIC DNA]</scope>
    <source>
        <strain evidence="6 7">Jin1</strain>
    </source>
</reference>
<dbReference type="RefSeq" id="WP_202014188.1">
    <property type="nucleotide sequence ID" value="NZ_JAERRB010000011.1"/>
</dbReference>
<dbReference type="EMBL" id="JAERRB010000011">
    <property type="protein sequence ID" value="MBL0744526.1"/>
    <property type="molecule type" value="Genomic_DNA"/>
</dbReference>
<protein>
    <submittedName>
        <fullName evidence="6">Cellulase family glycosylhydrolase</fullName>
    </submittedName>
</protein>
<evidence type="ECO:0000256" key="4">
    <source>
        <dbReference type="SAM" id="SignalP"/>
    </source>
</evidence>
<proteinExistence type="inferred from homology"/>
<evidence type="ECO:0000259" key="5">
    <source>
        <dbReference type="Pfam" id="PF00150"/>
    </source>
</evidence>
<sequence>MKSMFKTTSLIALCFAAVLLSCAKKEKPAETTAAVDTVKAVREIWSKEQANEWYKQWGWLRGSDFIPSSAINQLEMWQAESFDTTTISRELGWAESIGLNSMRVYLHHLAWEVDPAGFKDRVNTYLTIADKHHISTLFVFFDDCWNPSYEAGKQPAPKTGIHNSGWVRDPGNKVFTDTTFTTFDSTQLATLERYVKDVLTTFKDDKRIVLWDLYNEPGNSNYGNKSLPLLEKTFLWAREVNPSQPLSSGVWRKDLVDLNNYQLNNSDVTTYHNYADEKDHKSWIDSLRTYGRPLICTEYMARTRGSRFENIMPLLKAENIGAYNWGLVAGKTNTIYAWSDPMPNGKEPKVWFHEIFRKDGTPYKKEEVALIKSLTGKK</sequence>